<dbReference type="InterPro" id="IPR049492">
    <property type="entry name" value="BD-FAE-like_dom"/>
</dbReference>
<evidence type="ECO:0000256" key="4">
    <source>
        <dbReference type="ARBA" id="ARBA00023242"/>
    </source>
</evidence>
<evidence type="ECO:0000256" key="5">
    <source>
        <dbReference type="SAM" id="Phobius"/>
    </source>
</evidence>
<keyword evidence="4" id="KW-0539">Nucleus</keyword>
<dbReference type="InterPro" id="IPR050300">
    <property type="entry name" value="GDXG_lipolytic_enzyme"/>
</dbReference>
<dbReference type="GO" id="GO:0004061">
    <property type="term" value="F:arylformamidase activity"/>
    <property type="evidence" value="ECO:0007669"/>
    <property type="project" value="TreeGrafter"/>
</dbReference>
<sequence>MPNKYFCIRRLHYSLVKIHFCKVNKGVCLCIFLRVHVFGACLGTERARGLAQTLLNVPYGESEGEKLDVYVPTTTSLDVPLVIYLHGGYWQFLSKEESGFMAVPLVHKGVVVVAVGYDIAPKGNMDLMVSQVRRSVVSVIQQYSHISGLYLCGHSAGAHLAAMILSTDWSQYSVTPQIKGAFLVSGIYDLLPILSTYVNEPLKMTEEVALRNSPSQLVPQLKLSSSNCDIVVAVAQKDSPEFRKQSEDYYKTLESTEGLKVTLEDVPNTDHFNIIEQLVDGDYHLTQVGTPIPTSFSLFLLIYPFLFLLLLLLAPPYLLPPYLLPPYLLPPYLLPPYLLPPYLLPPYLLPPYLLPPYLLPPYLLPPYLLPPY</sequence>
<evidence type="ECO:0000256" key="1">
    <source>
        <dbReference type="ARBA" id="ARBA00022490"/>
    </source>
</evidence>
<keyword evidence="8" id="KW-1185">Reference proteome</keyword>
<keyword evidence="5" id="KW-0472">Membrane</keyword>
<accession>A0A8C7HB05</accession>
<feature type="domain" description="BD-FAE-like" evidence="6">
    <location>
        <begin position="67"/>
        <end position="165"/>
    </location>
</feature>
<dbReference type="Gene3D" id="3.40.50.1820">
    <property type="entry name" value="alpha/beta hydrolase"/>
    <property type="match status" value="1"/>
</dbReference>
<keyword evidence="2" id="KW-0378">Hydrolase</keyword>
<dbReference type="Pfam" id="PF20434">
    <property type="entry name" value="BD-FAE"/>
    <property type="match status" value="1"/>
</dbReference>
<protein>
    <submittedName>
        <fullName evidence="7">Kynurenine formamidase</fullName>
    </submittedName>
</protein>
<dbReference type="FunFam" id="3.40.50.1820:FF:000134">
    <property type="entry name" value="Kynurenine formamidase"/>
    <property type="match status" value="1"/>
</dbReference>
<dbReference type="SUPFAM" id="SSF53474">
    <property type="entry name" value="alpha/beta-Hydrolases"/>
    <property type="match status" value="1"/>
</dbReference>
<reference evidence="7" key="1">
    <citation type="submission" date="2025-08" db="UniProtKB">
        <authorList>
            <consortium name="Ensembl"/>
        </authorList>
    </citation>
    <scope>IDENTIFICATION</scope>
</reference>
<keyword evidence="5" id="KW-1133">Transmembrane helix</keyword>
<dbReference type="GO" id="GO:0006569">
    <property type="term" value="P:L-tryptophan catabolic process"/>
    <property type="evidence" value="ECO:0007669"/>
    <property type="project" value="UniProtKB-KW"/>
</dbReference>
<organism evidence="7 8">
    <name type="scientific">Oncorhynchus kisutch</name>
    <name type="common">Coho salmon</name>
    <name type="synonym">Salmo kisutch</name>
    <dbReference type="NCBI Taxonomy" id="8019"/>
    <lineage>
        <taxon>Eukaryota</taxon>
        <taxon>Metazoa</taxon>
        <taxon>Chordata</taxon>
        <taxon>Craniata</taxon>
        <taxon>Vertebrata</taxon>
        <taxon>Euteleostomi</taxon>
        <taxon>Actinopterygii</taxon>
        <taxon>Neopterygii</taxon>
        <taxon>Teleostei</taxon>
        <taxon>Protacanthopterygii</taxon>
        <taxon>Salmoniformes</taxon>
        <taxon>Salmonidae</taxon>
        <taxon>Salmoninae</taxon>
        <taxon>Oncorhynchus</taxon>
    </lineage>
</organism>
<dbReference type="Ensembl" id="ENSOKIT00005057275.1">
    <property type="protein sequence ID" value="ENSOKIP00005054015.1"/>
    <property type="gene ID" value="ENSOKIG00005023036.1"/>
</dbReference>
<dbReference type="AlphaFoldDB" id="A0A8C7HB05"/>
<dbReference type="InterPro" id="IPR029058">
    <property type="entry name" value="AB_hydrolase_fold"/>
</dbReference>
<gene>
    <name evidence="7" type="primary">afmid</name>
</gene>
<keyword evidence="1" id="KW-0963">Cytoplasm</keyword>
<name>A0A8C7HB05_ONCKI</name>
<evidence type="ECO:0000313" key="8">
    <source>
        <dbReference type="Proteomes" id="UP000694557"/>
    </source>
</evidence>
<evidence type="ECO:0000256" key="3">
    <source>
        <dbReference type="ARBA" id="ARBA00023079"/>
    </source>
</evidence>
<keyword evidence="5" id="KW-0812">Transmembrane</keyword>
<dbReference type="PANTHER" id="PTHR48081:SF33">
    <property type="entry name" value="KYNURENINE FORMAMIDASE"/>
    <property type="match status" value="1"/>
</dbReference>
<evidence type="ECO:0000256" key="2">
    <source>
        <dbReference type="ARBA" id="ARBA00022801"/>
    </source>
</evidence>
<evidence type="ECO:0000313" key="7">
    <source>
        <dbReference type="Ensembl" id="ENSOKIP00005054015.1"/>
    </source>
</evidence>
<evidence type="ECO:0000259" key="6">
    <source>
        <dbReference type="Pfam" id="PF20434"/>
    </source>
</evidence>
<reference evidence="7" key="2">
    <citation type="submission" date="2025-09" db="UniProtKB">
        <authorList>
            <consortium name="Ensembl"/>
        </authorList>
    </citation>
    <scope>IDENTIFICATION</scope>
</reference>
<feature type="transmembrane region" description="Helical" evidence="5">
    <location>
        <begin position="298"/>
        <end position="319"/>
    </location>
</feature>
<proteinExistence type="predicted"/>
<dbReference type="Proteomes" id="UP000694557">
    <property type="component" value="Unassembled WGS sequence"/>
</dbReference>
<dbReference type="PANTHER" id="PTHR48081">
    <property type="entry name" value="AB HYDROLASE SUPERFAMILY PROTEIN C4A8.06C"/>
    <property type="match status" value="1"/>
</dbReference>
<keyword evidence="3" id="KW-0823">Tryptophan catabolism</keyword>